<dbReference type="SUPFAM" id="SSF48150">
    <property type="entry name" value="DNA-glycosylase"/>
    <property type="match status" value="1"/>
</dbReference>
<dbReference type="Gene3D" id="1.10.1670.40">
    <property type="match status" value="1"/>
</dbReference>
<dbReference type="CDD" id="cd00056">
    <property type="entry name" value="ENDO3c"/>
    <property type="match status" value="1"/>
</dbReference>
<comment type="caution">
    <text evidence="8">The sequence shown here is derived from an EMBL/GenBank/DDBJ whole genome shotgun (WGS) entry which is preliminary data.</text>
</comment>
<evidence type="ECO:0000259" key="7">
    <source>
        <dbReference type="SMART" id="SM00478"/>
    </source>
</evidence>
<dbReference type="InterPro" id="IPR051912">
    <property type="entry name" value="Alkylbase_DNA_Glycosylase/TA"/>
</dbReference>
<evidence type="ECO:0000313" key="9">
    <source>
        <dbReference type="Proteomes" id="UP000177208"/>
    </source>
</evidence>
<keyword evidence="4" id="KW-0227">DNA damage</keyword>
<gene>
    <name evidence="8" type="ORF">A2774_00080</name>
</gene>
<evidence type="ECO:0000259" key="6">
    <source>
        <dbReference type="SMART" id="SM00278"/>
    </source>
</evidence>
<evidence type="ECO:0000256" key="2">
    <source>
        <dbReference type="ARBA" id="ARBA00010817"/>
    </source>
</evidence>
<dbReference type="GO" id="GO:0043916">
    <property type="term" value="F:DNA-7-methylguanine glycosylase activity"/>
    <property type="evidence" value="ECO:0007669"/>
    <property type="project" value="TreeGrafter"/>
</dbReference>
<accession>A0A1F7GCY4</accession>
<reference evidence="8 9" key="1">
    <citation type="journal article" date="2016" name="Nat. Commun.">
        <title>Thousands of microbial genomes shed light on interconnected biogeochemical processes in an aquifer system.</title>
        <authorList>
            <person name="Anantharaman K."/>
            <person name="Brown C.T."/>
            <person name="Hug L.A."/>
            <person name="Sharon I."/>
            <person name="Castelle C.J."/>
            <person name="Probst A.J."/>
            <person name="Thomas B.C."/>
            <person name="Singh A."/>
            <person name="Wilkins M.J."/>
            <person name="Karaoz U."/>
            <person name="Brodie E.L."/>
            <person name="Williams K.H."/>
            <person name="Hubbard S.S."/>
            <person name="Banfield J.F."/>
        </authorList>
    </citation>
    <scope>NUCLEOTIDE SEQUENCE [LARGE SCALE GENOMIC DNA]</scope>
</reference>
<organism evidence="8 9">
    <name type="scientific">Candidatus Roizmanbacteria bacterium RIFCSPHIGHO2_01_FULL_39_12c</name>
    <dbReference type="NCBI Taxonomy" id="1802031"/>
    <lineage>
        <taxon>Bacteria</taxon>
        <taxon>Candidatus Roizmaniibacteriota</taxon>
    </lineage>
</organism>
<evidence type="ECO:0000256" key="3">
    <source>
        <dbReference type="ARBA" id="ARBA00012000"/>
    </source>
</evidence>
<dbReference type="InterPro" id="IPR003265">
    <property type="entry name" value="HhH-GPD_domain"/>
</dbReference>
<evidence type="ECO:0000313" key="8">
    <source>
        <dbReference type="EMBL" id="OGK16684.1"/>
    </source>
</evidence>
<proteinExistence type="inferred from homology"/>
<dbReference type="GO" id="GO:0032993">
    <property type="term" value="C:protein-DNA complex"/>
    <property type="evidence" value="ECO:0007669"/>
    <property type="project" value="TreeGrafter"/>
</dbReference>
<feature type="domain" description="HhH-GPD" evidence="7">
    <location>
        <begin position="46"/>
        <end position="200"/>
    </location>
</feature>
<dbReference type="Gene3D" id="1.10.340.30">
    <property type="entry name" value="Hypothetical protein, domain 2"/>
    <property type="match status" value="1"/>
</dbReference>
<name>A0A1F7GCY4_9BACT</name>
<dbReference type="Pfam" id="PF00730">
    <property type="entry name" value="HhH-GPD"/>
    <property type="match status" value="1"/>
</dbReference>
<dbReference type="GO" id="GO:0005737">
    <property type="term" value="C:cytoplasm"/>
    <property type="evidence" value="ECO:0007669"/>
    <property type="project" value="TreeGrafter"/>
</dbReference>
<evidence type="ECO:0000256" key="5">
    <source>
        <dbReference type="ARBA" id="ARBA00023204"/>
    </source>
</evidence>
<feature type="domain" description="Helix-hairpin-helix DNA-binding motif class 1" evidence="6">
    <location>
        <begin position="124"/>
        <end position="143"/>
    </location>
</feature>
<dbReference type="InterPro" id="IPR003583">
    <property type="entry name" value="Hlx-hairpin-Hlx_DNA-bd_motif"/>
</dbReference>
<comment type="similarity">
    <text evidence="2">Belongs to the alkylbase DNA glycosidase AlkA family.</text>
</comment>
<dbReference type="PANTHER" id="PTHR43003">
    <property type="entry name" value="DNA-3-METHYLADENINE GLYCOSYLASE"/>
    <property type="match status" value="1"/>
</dbReference>
<dbReference type="Proteomes" id="UP000177208">
    <property type="component" value="Unassembled WGS sequence"/>
</dbReference>
<dbReference type="SMART" id="SM00278">
    <property type="entry name" value="HhH1"/>
    <property type="match status" value="1"/>
</dbReference>
<dbReference type="FunFam" id="1.10.340.30:FF:000004">
    <property type="entry name" value="DNA-3-methyladenine glycosylase II"/>
    <property type="match status" value="1"/>
</dbReference>
<dbReference type="GO" id="GO:0006285">
    <property type="term" value="P:base-excision repair, AP site formation"/>
    <property type="evidence" value="ECO:0007669"/>
    <property type="project" value="TreeGrafter"/>
</dbReference>
<dbReference type="InterPro" id="IPR011257">
    <property type="entry name" value="DNA_glycosylase"/>
</dbReference>
<keyword evidence="5" id="KW-0234">DNA repair</keyword>
<dbReference type="GO" id="GO:0008725">
    <property type="term" value="F:DNA-3-methyladenine glycosylase activity"/>
    <property type="evidence" value="ECO:0007669"/>
    <property type="project" value="TreeGrafter"/>
</dbReference>
<protein>
    <recommendedName>
        <fullName evidence="3">DNA-3-methyladenine glycosylase II</fullName>
        <ecNumber evidence="3">3.2.2.21</ecNumber>
    </recommendedName>
</protein>
<evidence type="ECO:0000256" key="1">
    <source>
        <dbReference type="ARBA" id="ARBA00000086"/>
    </source>
</evidence>
<dbReference type="SMART" id="SM00478">
    <property type="entry name" value="ENDO3c"/>
    <property type="match status" value="1"/>
</dbReference>
<evidence type="ECO:0000256" key="4">
    <source>
        <dbReference type="ARBA" id="ARBA00022763"/>
    </source>
</evidence>
<sequence>MNKKIKEHFQRVDLILYSVIERIEYLEPWKSKSANEYFVELCANIIGQQLSGKAADTIFARFEKLFAKKKITPEKVLRIPDQKIRDAGMAWSKVKYIKDLAQKTLDKTLDLSKLTNMTDGDVLTELTKVKGIGPWTAEMFLMFTLGREDVFSHGDLGLKNAIKKLYGFKKDPSKKQVEKIVNKWSPYRTFACRILWKSLEI</sequence>
<dbReference type="EMBL" id="MFZG01000019">
    <property type="protein sequence ID" value="OGK16684.1"/>
    <property type="molecule type" value="Genomic_DNA"/>
</dbReference>
<dbReference type="PANTHER" id="PTHR43003:SF5">
    <property type="entry name" value="DNA-3-METHYLADENINE GLYCOSYLASE"/>
    <property type="match status" value="1"/>
</dbReference>
<dbReference type="AlphaFoldDB" id="A0A1F7GCY4"/>
<dbReference type="GO" id="GO:0032131">
    <property type="term" value="F:alkylated DNA binding"/>
    <property type="evidence" value="ECO:0007669"/>
    <property type="project" value="TreeGrafter"/>
</dbReference>
<dbReference type="EC" id="3.2.2.21" evidence="3"/>
<comment type="catalytic activity">
    <reaction evidence="1">
        <text>Hydrolysis of alkylated DNA, releasing 3-methyladenine, 3-methylguanine, 7-methylguanine and 7-methyladenine.</text>
        <dbReference type="EC" id="3.2.2.21"/>
    </reaction>
</comment>
<dbReference type="GO" id="GO:0006307">
    <property type="term" value="P:DNA alkylation repair"/>
    <property type="evidence" value="ECO:0007669"/>
    <property type="project" value="TreeGrafter"/>
</dbReference>